<keyword evidence="8" id="KW-1185">Reference proteome</keyword>
<protein>
    <submittedName>
        <fullName evidence="7">LysE family translocator</fullName>
    </submittedName>
</protein>
<keyword evidence="5 6" id="KW-0472">Membrane</keyword>
<organism evidence="7 8">
    <name type="scientific">Enterovibrio qingdaonensis</name>
    <dbReference type="NCBI Taxonomy" id="2899818"/>
    <lineage>
        <taxon>Bacteria</taxon>
        <taxon>Pseudomonadati</taxon>
        <taxon>Pseudomonadota</taxon>
        <taxon>Gammaproteobacteria</taxon>
        <taxon>Vibrionales</taxon>
        <taxon>Vibrionaceae</taxon>
        <taxon>Enterovibrio</taxon>
    </lineage>
</organism>
<evidence type="ECO:0000256" key="2">
    <source>
        <dbReference type="ARBA" id="ARBA00022475"/>
    </source>
</evidence>
<dbReference type="PANTHER" id="PTHR30086">
    <property type="entry name" value="ARGININE EXPORTER PROTEIN ARGO"/>
    <property type="match status" value="1"/>
</dbReference>
<evidence type="ECO:0000313" key="7">
    <source>
        <dbReference type="EMBL" id="MDD1782146.1"/>
    </source>
</evidence>
<proteinExistence type="predicted"/>
<keyword evidence="3 6" id="KW-0812">Transmembrane</keyword>
<dbReference type="PANTHER" id="PTHR30086:SF20">
    <property type="entry name" value="ARGININE EXPORTER PROTEIN ARGO-RELATED"/>
    <property type="match status" value="1"/>
</dbReference>
<evidence type="ECO:0000313" key="8">
    <source>
        <dbReference type="Proteomes" id="UP001149821"/>
    </source>
</evidence>
<accession>A0ABT5QPC6</accession>
<dbReference type="RefSeq" id="WP_274142788.1">
    <property type="nucleotide sequence ID" value="NZ_JAJUBB010000008.1"/>
</dbReference>
<evidence type="ECO:0000256" key="5">
    <source>
        <dbReference type="ARBA" id="ARBA00023136"/>
    </source>
</evidence>
<dbReference type="Proteomes" id="UP001149821">
    <property type="component" value="Unassembled WGS sequence"/>
</dbReference>
<keyword evidence="2" id="KW-1003">Cell membrane</keyword>
<feature type="transmembrane region" description="Helical" evidence="6">
    <location>
        <begin position="78"/>
        <end position="96"/>
    </location>
</feature>
<comment type="caution">
    <text evidence="7">The sequence shown here is derived from an EMBL/GenBank/DDBJ whole genome shotgun (WGS) entry which is preliminary data.</text>
</comment>
<gene>
    <name evidence="7" type="ORF">LRP49_13280</name>
</gene>
<dbReference type="Pfam" id="PF01810">
    <property type="entry name" value="LysE"/>
    <property type="match status" value="1"/>
</dbReference>
<evidence type="ECO:0000256" key="3">
    <source>
        <dbReference type="ARBA" id="ARBA00022692"/>
    </source>
</evidence>
<feature type="transmembrane region" description="Helical" evidence="6">
    <location>
        <begin position="141"/>
        <end position="170"/>
    </location>
</feature>
<sequence length="200" mass="21438">MMEISFIAALAIFAATMTGTPGPNNMMLTASGANFGYKRTIPHLLGISAGVALLIALVAGGLGAIFKMYPWVQEGLKYIASAYLLYLAWRIAGSGAPSRSDSTNRRPMTFVEGALFQFVNPKAWAMAVSAVGTFTLTGGEYWWSAMVIVLTFVAVGLPLTSLWAAFGVWVGKVLSTEKSWVAFNRSMGFLTAGCLIFIWA</sequence>
<dbReference type="InterPro" id="IPR001123">
    <property type="entry name" value="LeuE-type"/>
</dbReference>
<evidence type="ECO:0000256" key="6">
    <source>
        <dbReference type="SAM" id="Phobius"/>
    </source>
</evidence>
<feature type="transmembrane region" description="Helical" evidence="6">
    <location>
        <begin position="43"/>
        <end position="66"/>
    </location>
</feature>
<keyword evidence="4 6" id="KW-1133">Transmembrane helix</keyword>
<feature type="transmembrane region" description="Helical" evidence="6">
    <location>
        <begin position="182"/>
        <end position="199"/>
    </location>
</feature>
<comment type="subcellular location">
    <subcellularLocation>
        <location evidence="1">Cell membrane</location>
        <topology evidence="1">Multi-pass membrane protein</topology>
    </subcellularLocation>
</comment>
<evidence type="ECO:0000256" key="4">
    <source>
        <dbReference type="ARBA" id="ARBA00022989"/>
    </source>
</evidence>
<dbReference type="EMBL" id="JAJUBB010000008">
    <property type="protein sequence ID" value="MDD1782146.1"/>
    <property type="molecule type" value="Genomic_DNA"/>
</dbReference>
<name>A0ABT5QPC6_9GAMM</name>
<reference evidence="7" key="1">
    <citation type="submission" date="2021-12" db="EMBL/GenBank/DDBJ databases">
        <title>Enterovibrio ZSDZ35 sp. nov. and Enterovibrio ZSDZ42 sp. nov., isolated from coastal seawater in Qingdao.</title>
        <authorList>
            <person name="Zhang P."/>
        </authorList>
    </citation>
    <scope>NUCLEOTIDE SEQUENCE</scope>
    <source>
        <strain evidence="7">ZSDZ35</strain>
    </source>
</reference>
<evidence type="ECO:0000256" key="1">
    <source>
        <dbReference type="ARBA" id="ARBA00004651"/>
    </source>
</evidence>